<protein>
    <submittedName>
        <fullName evidence="2">Mitochondrial/bacterial CCA-adding enzyme</fullName>
    </submittedName>
</protein>
<evidence type="ECO:0000256" key="1">
    <source>
        <dbReference type="SAM" id="MobiDB-lite"/>
    </source>
</evidence>
<sequence>MDYFINNVDLTTLAAWVYAPEITQNENTYSECDYYSSDVSLTMEDESNSTEINPVEEYSDEHLFQRLHTMGLIDADGSSFDSMDDQEHAVAPSPVPKPNTAPITSIAEKVKIKSENNKTLNSKKRKLECLDGDTKETRSEKRRRKNSEYAPVVLVHRCTDGTLEMVQPNEQKPGILPDPVLQERLDKFLTTRGLPQWYIAKALNKNTTMVSNWMNNRPRVHGWDHFECPLRAYLDSVNKIV</sequence>
<organism evidence="2">
    <name type="scientific">Clandestinovirus</name>
    <dbReference type="NCBI Taxonomy" id="2831644"/>
    <lineage>
        <taxon>Viruses</taxon>
    </lineage>
</organism>
<accession>A0A8F8KUH0</accession>
<reference evidence="2" key="1">
    <citation type="submission" date="2021-06" db="EMBL/GenBank/DDBJ databases">
        <authorList>
            <person name="Rolland C."/>
        </authorList>
    </citation>
    <scope>NUCLEOTIDE SEQUENCE</scope>
    <source>
        <strain evidence="2">347.936635</strain>
    </source>
</reference>
<proteinExistence type="predicted"/>
<dbReference type="EMBL" id="MZ420154">
    <property type="protein sequence ID" value="QYA18828.1"/>
    <property type="molecule type" value="Genomic_DNA"/>
</dbReference>
<name>A0A8F8KUH0_9VIRU</name>
<gene>
    <name evidence="2" type="ORF">KOM_12_560</name>
</gene>
<feature type="region of interest" description="Disordered" evidence="1">
    <location>
        <begin position="81"/>
        <end position="103"/>
    </location>
</feature>
<evidence type="ECO:0000313" key="2">
    <source>
        <dbReference type="EMBL" id="QYA18828.1"/>
    </source>
</evidence>